<dbReference type="SUPFAM" id="SSF103473">
    <property type="entry name" value="MFS general substrate transporter"/>
    <property type="match status" value="2"/>
</dbReference>
<comment type="catalytic activity">
    <reaction evidence="9">
        <text>D-mannose(out) = D-mannose(in)</text>
        <dbReference type="Rhea" id="RHEA:78391"/>
        <dbReference type="ChEBI" id="CHEBI:4208"/>
    </reaction>
    <physiologicalReaction direction="left-to-right" evidence="9">
        <dbReference type="Rhea" id="RHEA:78392"/>
    </physiologicalReaction>
</comment>
<dbReference type="InterPro" id="IPR036259">
    <property type="entry name" value="MFS_trans_sf"/>
</dbReference>
<evidence type="ECO:0000256" key="9">
    <source>
        <dbReference type="ARBA" id="ARBA00044662"/>
    </source>
</evidence>
<dbReference type="OrthoDB" id="6612291at2759"/>
<feature type="transmembrane region" description="Helical" evidence="13">
    <location>
        <begin position="240"/>
        <end position="258"/>
    </location>
</feature>
<dbReference type="InterPro" id="IPR020846">
    <property type="entry name" value="MFS_dom"/>
</dbReference>
<protein>
    <recommendedName>
        <fullName evidence="12">Hexose transporter 1</fullName>
    </recommendedName>
</protein>
<feature type="transmembrane region" description="Helical" evidence="13">
    <location>
        <begin position="378"/>
        <end position="396"/>
    </location>
</feature>
<evidence type="ECO:0000256" key="10">
    <source>
        <dbReference type="ARBA" id="ARBA00044668"/>
    </source>
</evidence>
<feature type="transmembrane region" description="Helical" evidence="13">
    <location>
        <begin position="292"/>
        <end position="317"/>
    </location>
</feature>
<dbReference type="GO" id="GO:0016020">
    <property type="term" value="C:membrane"/>
    <property type="evidence" value="ECO:0007669"/>
    <property type="project" value="UniProtKB-SubCell"/>
</dbReference>
<feature type="transmembrane region" description="Helical" evidence="13">
    <location>
        <begin position="340"/>
        <end position="366"/>
    </location>
</feature>
<evidence type="ECO:0000259" key="14">
    <source>
        <dbReference type="PROSITE" id="PS50850"/>
    </source>
</evidence>
<dbReference type="InterPro" id="IPR050549">
    <property type="entry name" value="MFS_Trehalose_Transporter"/>
</dbReference>
<feature type="transmembrane region" description="Helical" evidence="13">
    <location>
        <begin position="402"/>
        <end position="424"/>
    </location>
</feature>
<evidence type="ECO:0000256" key="12">
    <source>
        <dbReference type="ARBA" id="ARBA00044780"/>
    </source>
</evidence>
<reference evidence="15 16" key="1">
    <citation type="submission" date="2020-04" db="EMBL/GenBank/DDBJ databases">
        <title>Perkinsus olseni comparative genomics.</title>
        <authorList>
            <person name="Bogema D.R."/>
        </authorList>
    </citation>
    <scope>NUCLEOTIDE SEQUENCE [LARGE SCALE GENOMIC DNA]</scope>
    <source>
        <strain evidence="15">00978-12</strain>
    </source>
</reference>
<dbReference type="PROSITE" id="PS00216">
    <property type="entry name" value="SUGAR_TRANSPORT_1"/>
    <property type="match status" value="1"/>
</dbReference>
<dbReference type="InterPro" id="IPR005829">
    <property type="entry name" value="Sugar_transporter_CS"/>
</dbReference>
<accession>A0A7J6PB80</accession>
<evidence type="ECO:0000256" key="1">
    <source>
        <dbReference type="ARBA" id="ARBA00004141"/>
    </source>
</evidence>
<organism evidence="15 16">
    <name type="scientific">Perkinsus olseni</name>
    <name type="common">Perkinsus atlanticus</name>
    <dbReference type="NCBI Taxonomy" id="32597"/>
    <lineage>
        <taxon>Eukaryota</taxon>
        <taxon>Sar</taxon>
        <taxon>Alveolata</taxon>
        <taxon>Perkinsozoa</taxon>
        <taxon>Perkinsea</taxon>
        <taxon>Perkinsida</taxon>
        <taxon>Perkinsidae</taxon>
        <taxon>Perkinsus</taxon>
    </lineage>
</organism>
<sequence length="735" mass="80298">MFLAPETPRWLATRGKLERAEAILRKVRGVDAGDHKEEYIEEELNALKSVSDARVSTKSKSDIRTRFKVLLSCPKQLVICTMNMAFTQFSGINALTFFQTTIFEMAGLKDADVLAITVRVVSTLANFPALYLVDRLGRRPLIISSAAGMCLSQFLMGLFFYLDRDGDAHNIAWLALLASYGYQFTYSWGVGPIRWMLASELFPDEARGLASAATTTVNWVCAFIFILFLDSAVQATSMQAAFWFFSCVGAVMAVFEYFMRDEVGSLMTCNLLPGCSGRLRSEKAERLSDRRALLAVAAVLPAPLLVGLCCGFTAPMIDTMQNTVVSPDGEHIELGAHSDLYVFSSTMTASFFSAALTLGALIASLSGGPISERTGRRLALLIAGPLNVISFLIIALCKNVAALIIARLIGGWSMGVCSFVCSVYISEVSPTRLRGLLGSCTQLLIGLGILLVYVFGAVCRTDGGSTDPLATSRTFCRWRLPRWLATRGKLKQAEETLCFIRGVDSADDPRIADEVEALENILGGEGEKSGGPSDMKHRFKILSKCRRQFAIVTVTNLGTQFSGTNAQTFYQDTIFQAAGLKDSSVLAITVRVSSTVATIPCMYLLDRLGRRPLLISSWIGIAISQLLMGIFFYLDRDGDAQNLGWLALLAAYGYQLSYSWGSGPIRWMLPSEIFPDEARGLASAIATTSNWGGAFFFVLFLESCIEATSMQAAFFFFSLCGCCSDRVRVVHGTRD</sequence>
<comment type="catalytic activity">
    <reaction evidence="7">
        <text>D-glucose(out) = D-glucose(in)</text>
        <dbReference type="Rhea" id="RHEA:60376"/>
        <dbReference type="ChEBI" id="CHEBI:4167"/>
    </reaction>
    <physiologicalReaction direction="left-to-right" evidence="7">
        <dbReference type="Rhea" id="RHEA:60377"/>
    </physiologicalReaction>
</comment>
<comment type="catalytic activity">
    <reaction evidence="6">
        <text>D-galactose(in) = D-galactose(out)</text>
        <dbReference type="Rhea" id="RHEA:34915"/>
        <dbReference type="ChEBI" id="CHEBI:4139"/>
    </reaction>
    <physiologicalReaction direction="right-to-left" evidence="6">
        <dbReference type="Rhea" id="RHEA:34917"/>
    </physiologicalReaction>
</comment>
<evidence type="ECO:0000256" key="13">
    <source>
        <dbReference type="SAM" id="Phobius"/>
    </source>
</evidence>
<evidence type="ECO:0000256" key="4">
    <source>
        <dbReference type="ARBA" id="ARBA00022989"/>
    </source>
</evidence>
<feature type="transmembrane region" description="Helical" evidence="13">
    <location>
        <begin position="168"/>
        <end position="188"/>
    </location>
</feature>
<feature type="transmembrane region" description="Helical" evidence="13">
    <location>
        <begin position="613"/>
        <end position="634"/>
    </location>
</feature>
<dbReference type="InterPro" id="IPR003663">
    <property type="entry name" value="Sugar/inositol_transpt"/>
</dbReference>
<feature type="transmembrane region" description="Helical" evidence="13">
    <location>
        <begin position="209"/>
        <end position="228"/>
    </location>
</feature>
<dbReference type="EMBL" id="JABANP010000045">
    <property type="protein sequence ID" value="KAF4693444.1"/>
    <property type="molecule type" value="Genomic_DNA"/>
</dbReference>
<dbReference type="Gene3D" id="1.20.1250.20">
    <property type="entry name" value="MFS general substrate transporter like domains"/>
    <property type="match status" value="2"/>
</dbReference>
<dbReference type="Pfam" id="PF00083">
    <property type="entry name" value="Sugar_tr"/>
    <property type="match status" value="2"/>
</dbReference>
<evidence type="ECO:0000256" key="7">
    <source>
        <dbReference type="ARBA" id="ARBA00044648"/>
    </source>
</evidence>
<comment type="subcellular location">
    <subcellularLocation>
        <location evidence="1">Membrane</location>
        <topology evidence="1">Multi-pass membrane protein</topology>
    </subcellularLocation>
</comment>
<evidence type="ECO:0000256" key="11">
    <source>
        <dbReference type="ARBA" id="ARBA00044710"/>
    </source>
</evidence>
<feature type="transmembrane region" description="Helical" evidence="13">
    <location>
        <begin position="681"/>
        <end position="701"/>
    </location>
</feature>
<evidence type="ECO:0000256" key="8">
    <source>
        <dbReference type="ARBA" id="ARBA00044656"/>
    </source>
</evidence>
<gene>
    <name evidence="15" type="ORF">FOZ60_010862</name>
</gene>
<comment type="catalytic activity">
    <reaction evidence="11">
        <text>D-fructose(out) = D-fructose(in)</text>
        <dbReference type="Rhea" id="RHEA:60372"/>
        <dbReference type="ChEBI" id="CHEBI:37721"/>
    </reaction>
    <physiologicalReaction direction="left-to-right" evidence="11">
        <dbReference type="Rhea" id="RHEA:60373"/>
    </physiologicalReaction>
</comment>
<comment type="subunit">
    <text evidence="2">Homodimer.</text>
</comment>
<evidence type="ECO:0000313" key="16">
    <source>
        <dbReference type="Proteomes" id="UP000541610"/>
    </source>
</evidence>
<evidence type="ECO:0000256" key="2">
    <source>
        <dbReference type="ARBA" id="ARBA00011738"/>
    </source>
</evidence>
<feature type="domain" description="Major facilitator superfamily (MFS) profile" evidence="14">
    <location>
        <begin position="1"/>
        <end position="264"/>
    </location>
</feature>
<comment type="caution">
    <text evidence="15">The sequence shown here is derived from an EMBL/GenBank/DDBJ whole genome shotgun (WGS) entry which is preliminary data.</text>
</comment>
<comment type="catalytic activity">
    <reaction evidence="8">
        <text>D-xylose(out) = D-xylose(in)</text>
        <dbReference type="Rhea" id="RHEA:78427"/>
        <dbReference type="ChEBI" id="CHEBI:53455"/>
    </reaction>
    <physiologicalReaction direction="left-to-right" evidence="8">
        <dbReference type="Rhea" id="RHEA:78428"/>
    </physiologicalReaction>
</comment>
<feature type="transmembrane region" description="Helical" evidence="13">
    <location>
        <begin position="436"/>
        <end position="458"/>
    </location>
</feature>
<evidence type="ECO:0000256" key="5">
    <source>
        <dbReference type="ARBA" id="ARBA00023136"/>
    </source>
</evidence>
<dbReference type="GO" id="GO:0022857">
    <property type="term" value="F:transmembrane transporter activity"/>
    <property type="evidence" value="ECO:0007669"/>
    <property type="project" value="InterPro"/>
</dbReference>
<dbReference type="PRINTS" id="PR00171">
    <property type="entry name" value="SUGRTRNSPORT"/>
</dbReference>
<keyword evidence="3 13" id="KW-0812">Transmembrane</keyword>
<name>A0A7J6PB80_PEROL</name>
<feature type="domain" description="Major facilitator superfamily (MFS) profile" evidence="14">
    <location>
        <begin position="299"/>
        <end position="735"/>
    </location>
</feature>
<dbReference type="InterPro" id="IPR005828">
    <property type="entry name" value="MFS_sugar_transport-like"/>
</dbReference>
<evidence type="ECO:0000256" key="3">
    <source>
        <dbReference type="ARBA" id="ARBA00022692"/>
    </source>
</evidence>
<dbReference type="PROSITE" id="PS50850">
    <property type="entry name" value="MFS"/>
    <property type="match status" value="2"/>
</dbReference>
<keyword evidence="4 13" id="KW-1133">Transmembrane helix</keyword>
<evidence type="ECO:0000313" key="15">
    <source>
        <dbReference type="EMBL" id="KAF4693444.1"/>
    </source>
</evidence>
<keyword evidence="5 13" id="KW-0472">Membrane</keyword>
<comment type="catalytic activity">
    <reaction evidence="10">
        <text>D-glucosamine(out) = D-glucosamine(in)</text>
        <dbReference type="Rhea" id="RHEA:78423"/>
        <dbReference type="ChEBI" id="CHEBI:58723"/>
    </reaction>
    <physiologicalReaction direction="left-to-right" evidence="10">
        <dbReference type="Rhea" id="RHEA:78424"/>
    </physiologicalReaction>
</comment>
<dbReference type="Proteomes" id="UP000541610">
    <property type="component" value="Unassembled WGS sequence"/>
</dbReference>
<proteinExistence type="predicted"/>
<evidence type="ECO:0000256" key="6">
    <source>
        <dbReference type="ARBA" id="ARBA00044637"/>
    </source>
</evidence>
<dbReference type="PANTHER" id="PTHR48021">
    <property type="match status" value="1"/>
</dbReference>
<dbReference type="PANTHER" id="PTHR48021:SF1">
    <property type="entry name" value="GH07001P-RELATED"/>
    <property type="match status" value="1"/>
</dbReference>
<feature type="transmembrane region" description="Helical" evidence="13">
    <location>
        <begin position="140"/>
        <end position="162"/>
    </location>
</feature>
<dbReference type="AlphaFoldDB" id="A0A7J6PB80"/>